<accession>A0A3M6UKD3</accession>
<comment type="caution">
    <text evidence="1">The sequence shown here is derived from an EMBL/GenBank/DDBJ whole genome shotgun (WGS) entry which is preliminary data.</text>
</comment>
<gene>
    <name evidence="1" type="ORF">pdam_00017378</name>
</gene>
<dbReference type="EMBL" id="RCHS01001312">
    <property type="protein sequence ID" value="RMX54126.1"/>
    <property type="molecule type" value="Genomic_DNA"/>
</dbReference>
<proteinExistence type="predicted"/>
<evidence type="ECO:0000313" key="1">
    <source>
        <dbReference type="EMBL" id="RMX54126.1"/>
    </source>
</evidence>
<reference evidence="1 2" key="1">
    <citation type="journal article" date="2018" name="Sci. Rep.">
        <title>Comparative analysis of the Pocillopora damicornis genome highlights role of immune system in coral evolution.</title>
        <authorList>
            <person name="Cunning R."/>
            <person name="Bay R.A."/>
            <person name="Gillette P."/>
            <person name="Baker A.C."/>
            <person name="Traylor-Knowles N."/>
        </authorList>
    </citation>
    <scope>NUCLEOTIDE SEQUENCE [LARGE SCALE GENOMIC DNA]</scope>
    <source>
        <strain evidence="1">RSMAS</strain>
        <tissue evidence="1">Whole animal</tissue>
    </source>
</reference>
<dbReference type="AlphaFoldDB" id="A0A3M6UKD3"/>
<protein>
    <submittedName>
        <fullName evidence="1">Uncharacterized protein</fullName>
    </submittedName>
</protein>
<sequence>MGTSRLTGRLEQTVEVTCKRYTSQEGEEAVLLFTPKIWITSTDRVSNRLATSEWDGGFVDVSLTLDVLSVSFDLKARAL</sequence>
<evidence type="ECO:0000313" key="2">
    <source>
        <dbReference type="Proteomes" id="UP000275408"/>
    </source>
</evidence>
<name>A0A3M6UKD3_POCDA</name>
<keyword evidence="2" id="KW-1185">Reference proteome</keyword>
<organism evidence="1 2">
    <name type="scientific">Pocillopora damicornis</name>
    <name type="common">Cauliflower coral</name>
    <name type="synonym">Millepora damicornis</name>
    <dbReference type="NCBI Taxonomy" id="46731"/>
    <lineage>
        <taxon>Eukaryota</taxon>
        <taxon>Metazoa</taxon>
        <taxon>Cnidaria</taxon>
        <taxon>Anthozoa</taxon>
        <taxon>Hexacorallia</taxon>
        <taxon>Scleractinia</taxon>
        <taxon>Astrocoeniina</taxon>
        <taxon>Pocilloporidae</taxon>
        <taxon>Pocillopora</taxon>
    </lineage>
</organism>
<dbReference type="Proteomes" id="UP000275408">
    <property type="component" value="Unassembled WGS sequence"/>
</dbReference>